<protein>
    <submittedName>
        <fullName evidence="1">Uncharacterized protein</fullName>
    </submittedName>
</protein>
<proteinExistence type="predicted"/>
<keyword evidence="2" id="KW-1185">Reference proteome</keyword>
<dbReference type="EMBL" id="JAHUTI010029693">
    <property type="protein sequence ID" value="MED6241296.1"/>
    <property type="molecule type" value="Genomic_DNA"/>
</dbReference>
<sequence length="95" mass="10481">MITTDYLSMIRELDGGGAAAHRQAEEQPLLPDQRAASEGLDMAGEAVALVIELSIDQDRISRCSAAPFLWRKLKIRMMASSPPNLKDLELITKDK</sequence>
<gene>
    <name evidence="1" type="ORF">ATANTOWER_007671</name>
</gene>
<evidence type="ECO:0000313" key="2">
    <source>
        <dbReference type="Proteomes" id="UP001345963"/>
    </source>
</evidence>
<accession>A0ABU7AST2</accession>
<comment type="caution">
    <text evidence="1">The sequence shown here is derived from an EMBL/GenBank/DDBJ whole genome shotgun (WGS) entry which is preliminary data.</text>
</comment>
<reference evidence="1 2" key="1">
    <citation type="submission" date="2021-07" db="EMBL/GenBank/DDBJ databases">
        <authorList>
            <person name="Palmer J.M."/>
        </authorList>
    </citation>
    <scope>NUCLEOTIDE SEQUENCE [LARGE SCALE GENOMIC DNA]</scope>
    <source>
        <strain evidence="1 2">AT_MEX2019</strain>
        <tissue evidence="1">Muscle</tissue>
    </source>
</reference>
<evidence type="ECO:0000313" key="1">
    <source>
        <dbReference type="EMBL" id="MED6241296.1"/>
    </source>
</evidence>
<name>A0ABU7AST2_9TELE</name>
<dbReference type="Proteomes" id="UP001345963">
    <property type="component" value="Unassembled WGS sequence"/>
</dbReference>
<organism evidence="1 2">
    <name type="scientific">Ataeniobius toweri</name>
    <dbReference type="NCBI Taxonomy" id="208326"/>
    <lineage>
        <taxon>Eukaryota</taxon>
        <taxon>Metazoa</taxon>
        <taxon>Chordata</taxon>
        <taxon>Craniata</taxon>
        <taxon>Vertebrata</taxon>
        <taxon>Euteleostomi</taxon>
        <taxon>Actinopterygii</taxon>
        <taxon>Neopterygii</taxon>
        <taxon>Teleostei</taxon>
        <taxon>Neoteleostei</taxon>
        <taxon>Acanthomorphata</taxon>
        <taxon>Ovalentaria</taxon>
        <taxon>Atherinomorphae</taxon>
        <taxon>Cyprinodontiformes</taxon>
        <taxon>Goodeidae</taxon>
        <taxon>Ataeniobius</taxon>
    </lineage>
</organism>